<reference evidence="2 3" key="1">
    <citation type="submission" date="2017-05" db="EMBL/GenBank/DDBJ databases">
        <title>Complete genome sequence of Corynebacterium striatum KC-Na-1 isolated from Neophocaena asiaeorientalis in Korea.</title>
        <authorList>
            <person name="Kim J.H."/>
            <person name="Lee K."/>
        </authorList>
    </citation>
    <scope>NUCLEOTIDE SEQUENCE [LARGE SCALE GENOMIC DNA]</scope>
    <source>
        <strain evidence="2 3">KC-Na-01</strain>
    </source>
</reference>
<dbReference type="KEGG" id="cstr:CBE89_05745"/>
<protein>
    <recommendedName>
        <fullName evidence="4">Secreted protein</fullName>
    </recommendedName>
</protein>
<evidence type="ECO:0000313" key="3">
    <source>
        <dbReference type="Proteomes" id="UP000250197"/>
    </source>
</evidence>
<dbReference type="EMBL" id="CP021252">
    <property type="protein sequence ID" value="ART21058.1"/>
    <property type="molecule type" value="Genomic_DNA"/>
</dbReference>
<feature type="chain" id="PRO_5016325198" description="Secreted protein" evidence="1">
    <location>
        <begin position="28"/>
        <end position="291"/>
    </location>
</feature>
<dbReference type="Gene3D" id="1.20.1260.10">
    <property type="match status" value="1"/>
</dbReference>
<evidence type="ECO:0000256" key="1">
    <source>
        <dbReference type="SAM" id="SignalP"/>
    </source>
</evidence>
<evidence type="ECO:0008006" key="4">
    <source>
        <dbReference type="Google" id="ProtNLM"/>
    </source>
</evidence>
<dbReference type="AlphaFoldDB" id="A0A2Z2J786"/>
<keyword evidence="1" id="KW-0732">Signal</keyword>
<gene>
    <name evidence="2" type="ORF">CBE89_05745</name>
</gene>
<dbReference type="InterPro" id="IPR012347">
    <property type="entry name" value="Ferritin-like"/>
</dbReference>
<dbReference type="Proteomes" id="UP000250197">
    <property type="component" value="Chromosome"/>
</dbReference>
<accession>A0A2Z2J786</accession>
<feature type="signal peptide" evidence="1">
    <location>
        <begin position="1"/>
        <end position="27"/>
    </location>
</feature>
<dbReference type="InterPro" id="IPR009078">
    <property type="entry name" value="Ferritin-like_SF"/>
</dbReference>
<dbReference type="SUPFAM" id="SSF47240">
    <property type="entry name" value="Ferritin-like"/>
    <property type="match status" value="1"/>
</dbReference>
<evidence type="ECO:0000313" key="2">
    <source>
        <dbReference type="EMBL" id="ART21058.1"/>
    </source>
</evidence>
<dbReference type="RefSeq" id="WP_240504778.1">
    <property type="nucleotide sequence ID" value="NZ_CP021252.1"/>
</dbReference>
<organism evidence="2 3">
    <name type="scientific">Corynebacterium striatum</name>
    <dbReference type="NCBI Taxonomy" id="43770"/>
    <lineage>
        <taxon>Bacteria</taxon>
        <taxon>Bacillati</taxon>
        <taxon>Actinomycetota</taxon>
        <taxon>Actinomycetes</taxon>
        <taxon>Mycobacteriales</taxon>
        <taxon>Corynebacteriaceae</taxon>
        <taxon>Corynebacterium</taxon>
    </lineage>
</organism>
<dbReference type="PROSITE" id="PS51257">
    <property type="entry name" value="PROKAR_LIPOPROTEIN"/>
    <property type="match status" value="1"/>
</dbReference>
<name>A0A2Z2J786_CORST</name>
<sequence length="291" mass="31125">MNRRALTPIATLTALAALVPALSGCQAVDSVVDYFGPRPDEALVALARSADNDAQNLADVDAKATSLRAEQADALYAEVERLCGLNNEGNAPRSCTVERTTDAPLSDVDVTKTLNKAAHRTRDALSEVSSESRALVTNQAIVLDAWDGAEFPAMPELEAADLESATSLLNWEYKQVFGLDFARSYASPEMEADIDNRLSLHEKRIEALQGAIGEIGKVPQPAVAYQPTAVDGVALPTDASSAQSYVDKLGWNDTLEWEDAASKAAAPTAEGEERVAWRNWLIAVAAQSRGL</sequence>
<proteinExistence type="predicted"/>